<organism evidence="1 2">
    <name type="scientific">Bodo saltans</name>
    <name type="common">Flagellated protozoan</name>
    <dbReference type="NCBI Taxonomy" id="75058"/>
    <lineage>
        <taxon>Eukaryota</taxon>
        <taxon>Discoba</taxon>
        <taxon>Euglenozoa</taxon>
        <taxon>Kinetoplastea</taxon>
        <taxon>Metakinetoplastina</taxon>
        <taxon>Eubodonida</taxon>
        <taxon>Bodonidae</taxon>
        <taxon>Bodo</taxon>
    </lineage>
</organism>
<keyword evidence="2" id="KW-1185">Reference proteome</keyword>
<name>A0A0S4ILZ1_BODSA</name>
<sequence>MPPSSSYETARVNQYDAKTFTRNRINTRVVVREKPFVKSRSQRLRDWLRPSQRPGHSIIETMELLKVMGCIIFPVFALAFWKYYQQNLPDEWESKFHGLQNKQHKEEAVEAKTTDYFSIIDGFQERRTQALQKKQTL</sequence>
<dbReference type="AlphaFoldDB" id="A0A0S4ILZ1"/>
<dbReference type="OMA" id="LLYWKHM"/>
<dbReference type="VEuPathDB" id="TriTrypDB:BSAL_61660"/>
<evidence type="ECO:0000313" key="2">
    <source>
        <dbReference type="Proteomes" id="UP000051952"/>
    </source>
</evidence>
<dbReference type="Proteomes" id="UP000051952">
    <property type="component" value="Unassembled WGS sequence"/>
</dbReference>
<dbReference type="EMBL" id="CYKH01000305">
    <property type="protein sequence ID" value="CUF35044.1"/>
    <property type="molecule type" value="Genomic_DNA"/>
</dbReference>
<gene>
    <name evidence="1" type="ORF">BSAL_61660</name>
</gene>
<reference evidence="2" key="1">
    <citation type="submission" date="2015-09" db="EMBL/GenBank/DDBJ databases">
        <authorList>
            <consortium name="Pathogen Informatics"/>
        </authorList>
    </citation>
    <scope>NUCLEOTIDE SEQUENCE [LARGE SCALE GENOMIC DNA]</scope>
    <source>
        <strain evidence="2">Lake Konstanz</strain>
    </source>
</reference>
<evidence type="ECO:0000313" key="1">
    <source>
        <dbReference type="EMBL" id="CUF35044.1"/>
    </source>
</evidence>
<proteinExistence type="predicted"/>
<protein>
    <submittedName>
        <fullName evidence="1">Uncharacterized protein</fullName>
    </submittedName>
</protein>
<dbReference type="OrthoDB" id="277131at2759"/>
<accession>A0A0S4ILZ1</accession>